<dbReference type="InterPro" id="IPR009003">
    <property type="entry name" value="Peptidase_S1_PA"/>
</dbReference>
<feature type="domain" description="NACHT" evidence="3">
    <location>
        <begin position="323"/>
        <end position="662"/>
    </location>
</feature>
<proteinExistence type="predicted"/>
<reference evidence="4" key="1">
    <citation type="submission" date="2022-10" db="EMBL/GenBank/DDBJ databases">
        <title>The complete genomes of actinobacterial strains from the NBC collection.</title>
        <authorList>
            <person name="Joergensen T.S."/>
            <person name="Alvarez Arevalo M."/>
            <person name="Sterndorff E.B."/>
            <person name="Faurdal D."/>
            <person name="Vuksanovic O."/>
            <person name="Mourched A.-S."/>
            <person name="Charusanti P."/>
            <person name="Shaw S."/>
            <person name="Blin K."/>
            <person name="Weber T."/>
        </authorList>
    </citation>
    <scope>NUCLEOTIDE SEQUENCE</scope>
    <source>
        <strain evidence="4">NBC_01432</strain>
    </source>
</reference>
<dbReference type="RefSeq" id="WP_329077075.1">
    <property type="nucleotide sequence ID" value="NZ_CP109495.1"/>
</dbReference>
<dbReference type="PROSITE" id="PS50837">
    <property type="entry name" value="NACHT"/>
    <property type="match status" value="1"/>
</dbReference>
<dbReference type="InterPro" id="IPR027417">
    <property type="entry name" value="P-loop_NTPase"/>
</dbReference>
<evidence type="ECO:0000256" key="2">
    <source>
        <dbReference type="ARBA" id="ARBA00022840"/>
    </source>
</evidence>
<dbReference type="PANTHER" id="PTHR46844:SF1">
    <property type="entry name" value="SLR5058 PROTEIN"/>
    <property type="match status" value="1"/>
</dbReference>
<dbReference type="SUPFAM" id="SSF52058">
    <property type="entry name" value="L domain-like"/>
    <property type="match status" value="1"/>
</dbReference>
<dbReference type="InterPro" id="IPR032675">
    <property type="entry name" value="LRR_dom_sf"/>
</dbReference>
<evidence type="ECO:0000313" key="5">
    <source>
        <dbReference type="Proteomes" id="UP001432209"/>
    </source>
</evidence>
<evidence type="ECO:0000313" key="4">
    <source>
        <dbReference type="EMBL" id="WUX53472.1"/>
    </source>
</evidence>
<dbReference type="InterPro" id="IPR007111">
    <property type="entry name" value="NACHT_NTPase"/>
</dbReference>
<evidence type="ECO:0000256" key="1">
    <source>
        <dbReference type="ARBA" id="ARBA00022741"/>
    </source>
</evidence>
<dbReference type="SUPFAM" id="SSF52540">
    <property type="entry name" value="P-loop containing nucleoside triphosphate hydrolases"/>
    <property type="match status" value="1"/>
</dbReference>
<protein>
    <submittedName>
        <fullName evidence="4">NACHT domain-containing protein</fullName>
    </submittedName>
</protein>
<keyword evidence="5" id="KW-1185">Reference proteome</keyword>
<gene>
    <name evidence="4" type="ORF">OG442_19025</name>
</gene>
<organism evidence="4 5">
    <name type="scientific">Streptomyces niveus</name>
    <name type="common">Streptomyces spheroides</name>
    <dbReference type="NCBI Taxonomy" id="193462"/>
    <lineage>
        <taxon>Bacteria</taxon>
        <taxon>Bacillati</taxon>
        <taxon>Actinomycetota</taxon>
        <taxon>Actinomycetes</taxon>
        <taxon>Kitasatosporales</taxon>
        <taxon>Streptomycetaceae</taxon>
        <taxon>Streptomyces</taxon>
    </lineage>
</organism>
<name>A0ABZ2A456_STRNV</name>
<accession>A0ABZ2A456</accession>
<dbReference type="Gene3D" id="3.40.50.300">
    <property type="entry name" value="P-loop containing nucleotide triphosphate hydrolases"/>
    <property type="match status" value="1"/>
</dbReference>
<dbReference type="Proteomes" id="UP001432209">
    <property type="component" value="Chromosome"/>
</dbReference>
<evidence type="ECO:0000259" key="3">
    <source>
        <dbReference type="PROSITE" id="PS50837"/>
    </source>
</evidence>
<keyword evidence="2" id="KW-0067">ATP-binding</keyword>
<dbReference type="EMBL" id="CP109495">
    <property type="protein sequence ID" value="WUX53472.1"/>
    <property type="molecule type" value="Genomic_DNA"/>
</dbReference>
<sequence>MTGPDADRVVQVISDKFATGYLIRPGVVITAAHGLQGAEPVWVVGFRGDRSTWEAEVAGVPLRSETADLAVLLCTTPPEIATGPVEFGRVERGGADKLPCTGTGFPRFMMREDTVNASVGRDSHTIHGWVSGAGLRTGDLTIATAVDPPEPDPSTCPWGGVSGTAVFTDGRVIGLVKDHHHQQGPQLTLTTVLAWYGHLTPGELALATALLGLPTTSDELAVCRPNSGHLERSAPIEYAAGPTGLRTRTFEERYRSYMVERHSQLRVVGLDLSRPERAGWPLDAAYLSLELAEQSENWGEASEDAVRPPGVVKRAEHALAGCQRVLLRGLAGSGKTTLLQWLAVAAARRDLPEELASWRGRVPFVLPLRTLVRRGPLPDPHDFLAAVGTPLAASQPEGWADGVLSRGEALVLVDGIDEVPLEQRAATREWLEQLLAAYQDAYFVVTTRPSAVPEGWLASSGFAELSVRPMSAADTGVFVGRWHAAARNSAASDAERSHLDHLEVALRVTVRTQRNLAQLSTTPLMCALICALHRDRRGHLPHGRMELYEAALSMLLVRRDLERSIEIPEGIQLTEHQSVQLFQRLAYWLIRNGQSEMDYTTALALVSDALPAMQTVAEQGTSEHVLAHLIGRSGLLRQPTMDTVDFVHRTFQDYLGAKAAIEAHDFPLLVNHAHDDQWEDVIRMAIAHARPAESADLLRRLVKRGDTEREHQNRLHLLAAASLRYATEIEPDVRNLVEQRARSLMPPRSDEEAEELAALGPGVLDLLPGPHGLKMDEKDAVIHTVANIGGDQAYAFLQHFIQSDPRSGFTYELMRAWRYFDAGQYAQDILRPHQGQLSLSVENHSQYQALPILKPVKSINFREKFTRDEIVQHLSAEHTHTLRIYSGELLEDLQFVRAFPALRELAVAECSQLATLDDLEDLSLSGLALLQMSPNLYFGAIQHLPELTALSLYTRLPWADLTGLPAPDGLTSLRMGASVRSRLTGISRWQRLEDLVTNTSLTPAEWREILDLPNLATLNISDYDLAQAIPMPSVTHLGLTPIDADLQLAFIPEVFPGLTHISINCRRSLPDITDISPLSGIDGLHVTLNRPKEIVGLENFSPEKISLHPRPRGN</sequence>
<dbReference type="Pfam" id="PF05729">
    <property type="entry name" value="NACHT"/>
    <property type="match status" value="1"/>
</dbReference>
<keyword evidence="1" id="KW-0547">Nucleotide-binding</keyword>
<dbReference type="Gene3D" id="3.80.10.10">
    <property type="entry name" value="Ribonuclease Inhibitor"/>
    <property type="match status" value="1"/>
</dbReference>
<dbReference type="SUPFAM" id="SSF50494">
    <property type="entry name" value="Trypsin-like serine proteases"/>
    <property type="match status" value="1"/>
</dbReference>
<dbReference type="PANTHER" id="PTHR46844">
    <property type="entry name" value="SLR5058 PROTEIN"/>
    <property type="match status" value="1"/>
</dbReference>